<reference evidence="5" key="2">
    <citation type="submission" date="2012-03" db="EMBL/GenBank/DDBJ databases">
        <title>Complete genome sequence of Flavobacterium indicum GPTSA100-9T, isolated from warm spring water.</title>
        <authorList>
            <person name="Barbier P."/>
            <person name="Houel A."/>
            <person name="Loux V."/>
            <person name="Poulain J."/>
            <person name="Bernardet J.-F."/>
            <person name="Touchon M."/>
            <person name="Duchaud E."/>
        </authorList>
    </citation>
    <scope>NUCLEOTIDE SEQUENCE [LARGE SCALE GENOMIC DNA]</scope>
    <source>
        <strain evidence="5">DSM 17447 / CIP 109464 / GPTSA100-9</strain>
    </source>
</reference>
<keyword evidence="1 2" id="KW-0732">Signal</keyword>
<feature type="domain" description="Secretion system C-terminal sorting" evidence="3">
    <location>
        <begin position="1097"/>
        <end position="1168"/>
    </location>
</feature>
<dbReference type="AlphaFoldDB" id="H8XU61"/>
<name>H8XU61_FLAIG</name>
<dbReference type="PATRIC" id="fig|1094466.5.peg.848"/>
<organism evidence="4 5">
    <name type="scientific">Flavobacterium indicum (strain DSM 17447 / CIP 109464 / GPTSA100-9)</name>
    <dbReference type="NCBI Taxonomy" id="1094466"/>
    <lineage>
        <taxon>Bacteria</taxon>
        <taxon>Pseudomonadati</taxon>
        <taxon>Bacteroidota</taxon>
        <taxon>Flavobacteriia</taxon>
        <taxon>Flavobacteriales</taxon>
        <taxon>Flavobacteriaceae</taxon>
        <taxon>Flavobacterium</taxon>
    </lineage>
</organism>
<dbReference type="OrthoDB" id="9811934at2"/>
<dbReference type="SUPFAM" id="SSF101898">
    <property type="entry name" value="NHL repeat"/>
    <property type="match status" value="1"/>
</dbReference>
<dbReference type="HOGENOM" id="CLU_274266_0_0_10"/>
<proteinExistence type="predicted"/>
<dbReference type="RefSeq" id="WP_014387986.1">
    <property type="nucleotide sequence ID" value="NC_017025.1"/>
</dbReference>
<keyword evidence="5" id="KW-1185">Reference proteome</keyword>
<evidence type="ECO:0000259" key="3">
    <source>
        <dbReference type="Pfam" id="PF18962"/>
    </source>
</evidence>
<sequence length="1169" mass="129733">MKILNSILFLFISLKSFSQWVNLNTGINDNLNGVVFFQENGIVSGENGIYYTTNGGIGSSSWTELHMPTNPSSTIFEDTKFTHCYGSKTNTSNTGIVYACGQTISENKAVIFKINIPTMNYQLIYHGSSGTKLNKIECVNSYDQSYAVGNNGLMLSFTSTGSVIEVITNTTEDLLSISSYNSRVAYGSSNKVWTATVFGNGLSDFGGVQNSSIEVKDICEVSSLAYIAGGNKFNYVEFNSSGINGSINNFNLPLNANAVTYKNSIFVGTTNGIYKYVNNCLEWQPSSSNFSINEFWFQTVNNEVYACGNNGLLLKTSNYGGSTKPYIAMNAIGTCVNGTVQFSAIVGSGNNSKWYIDNVLQSTNLTGFTKVFNSPGQYEIKLEVINNFNEVSIVTKNINIVNIPAINKPITVSNTILCKAEAIQIIINDSETNVKYVLRKNGFPSSNFGESPEGNGGAIVLNSSLIDLTGDYYIEAVSTLANCMKRFDANFLITVEETNAAFHSNLINANIAENINFINHSQEANSYDWQFELNSQIQNSNAENVQISFPNIGLTTVSLEATSINGCIDVKTDESVQIVDNNSVNDTSFILGYTITDFNISNREIWDTKLTSDGYLNCGAYKNSVFKSRIGKNFILNGNGGFLAKHDKKGILKWMVYTNITTDGDFFKSIVIDNLNNIYISGIGSGYFYDNNGDKINLNNGLGKYFLIKLDPKGKLIWILQNNNVLFESLHINTNQYFIATTRIKDQYTSYSNIPIYKNGLLLQNIGNTIAVNDSNFGLIKFDFNANIIWENEIKINFTNAAMIYDLEFDLNNNIYLTNSSESTTTYYSFNGLNKQVLGNGTYGGKSGLAKYDSNGNCIWAIRTRTQNTAVYDPTDSTIINDLTVDDFGNIYVVGENECKPNQIYSYTHIFDNSDGSTTQTINGSFYFAKINTNGICEWIRTTDVKINGNGSKIIRENNILSLIAYYTSSSTIINVPLQTINNTVQNITHDKNNYLILKYSLDGELLKVVSNSGLNTNSSTSGPVKCFNKDQDDYYFLTRHLTASANQNVDFGMIHNISSGDSNYACIVKCKENDGVILFNSNILKIDDYTLNNLNIYPNPSNGKFKIDFENQLSTYTIKIYNTLGKLVFENNYFNSKEVELNLNLMSGIYFIKIQSENKQFSSKIIID</sequence>
<feature type="signal peptide" evidence="2">
    <location>
        <begin position="1"/>
        <end position="18"/>
    </location>
</feature>
<dbReference type="NCBIfam" id="TIGR04183">
    <property type="entry name" value="Por_Secre_tail"/>
    <property type="match status" value="1"/>
</dbReference>
<dbReference type="InterPro" id="IPR013783">
    <property type="entry name" value="Ig-like_fold"/>
</dbReference>
<dbReference type="SUPFAM" id="SSF49299">
    <property type="entry name" value="PKD domain"/>
    <property type="match status" value="2"/>
</dbReference>
<protein>
    <recommendedName>
        <fullName evidence="3">Secretion system C-terminal sorting domain-containing protein</fullName>
    </recommendedName>
</protein>
<dbReference type="InterPro" id="IPR035986">
    <property type="entry name" value="PKD_dom_sf"/>
</dbReference>
<dbReference type="EMBL" id="HE774682">
    <property type="protein sequence ID" value="CCG52844.1"/>
    <property type="molecule type" value="Genomic_DNA"/>
</dbReference>
<evidence type="ECO:0000313" key="5">
    <source>
        <dbReference type="Proteomes" id="UP000007599"/>
    </source>
</evidence>
<gene>
    <name evidence="4" type="ordered locus">KQS_04320</name>
</gene>
<dbReference type="SUPFAM" id="SSF63829">
    <property type="entry name" value="Calcium-dependent phosphotriesterase"/>
    <property type="match status" value="1"/>
</dbReference>
<dbReference type="STRING" id="1094466.KQS_04320"/>
<evidence type="ECO:0000313" key="4">
    <source>
        <dbReference type="EMBL" id="CCG52844.1"/>
    </source>
</evidence>
<dbReference type="Proteomes" id="UP000007599">
    <property type="component" value="Chromosome I"/>
</dbReference>
<dbReference type="eggNOG" id="COG3209">
    <property type="taxonomic scope" value="Bacteria"/>
</dbReference>
<evidence type="ECO:0000256" key="2">
    <source>
        <dbReference type="SAM" id="SignalP"/>
    </source>
</evidence>
<dbReference type="Pfam" id="PF06739">
    <property type="entry name" value="SBBP"/>
    <property type="match status" value="1"/>
</dbReference>
<dbReference type="KEGG" id="fin:KQS_04320"/>
<dbReference type="Gene3D" id="2.60.40.10">
    <property type="entry name" value="Immunoglobulins"/>
    <property type="match status" value="1"/>
</dbReference>
<reference evidence="4 5" key="1">
    <citation type="journal article" date="2012" name="J. Bacteriol.">
        <title>Complete Genome Sequence of Flavobacterium indicum GPSTA100-9T, Isolated from Warm Spring Water.</title>
        <authorList>
            <person name="Barbier P."/>
            <person name="Houel A."/>
            <person name="Loux V."/>
            <person name="Poulain J."/>
            <person name="Bernardet J.F."/>
            <person name="Touchon M."/>
            <person name="Duchaud E."/>
        </authorList>
    </citation>
    <scope>NUCLEOTIDE SEQUENCE [LARGE SCALE GENOMIC DNA]</scope>
    <source>
        <strain evidence="5">DSM 17447 / CIP 109464 / GPTSA100-9</strain>
    </source>
</reference>
<dbReference type="Pfam" id="PF18962">
    <property type="entry name" value="Por_Secre_tail"/>
    <property type="match status" value="1"/>
</dbReference>
<dbReference type="InterPro" id="IPR026444">
    <property type="entry name" value="Secre_tail"/>
</dbReference>
<dbReference type="eggNOG" id="COG2358">
    <property type="taxonomic scope" value="Bacteria"/>
</dbReference>
<evidence type="ECO:0000256" key="1">
    <source>
        <dbReference type="ARBA" id="ARBA00022729"/>
    </source>
</evidence>
<feature type="chain" id="PRO_5003617370" description="Secretion system C-terminal sorting domain-containing protein" evidence="2">
    <location>
        <begin position="19"/>
        <end position="1169"/>
    </location>
</feature>
<dbReference type="InterPro" id="IPR010620">
    <property type="entry name" value="SBBP_repeat"/>
</dbReference>
<accession>H8XU61</accession>